<evidence type="ECO:0000313" key="3">
    <source>
        <dbReference type="Proteomes" id="UP000006443"/>
    </source>
</evidence>
<name>C0GKI9_DETAL</name>
<reference evidence="2 3" key="1">
    <citation type="submission" date="2009-02" db="EMBL/GenBank/DDBJ databases">
        <title>Sequencing of the draft genome and assembly of Dethiobacter alkaliphilus AHT 1.</title>
        <authorList>
            <consortium name="US DOE Joint Genome Institute (JGI-PGF)"/>
            <person name="Lucas S."/>
            <person name="Copeland A."/>
            <person name="Lapidus A."/>
            <person name="Glavina del Rio T."/>
            <person name="Dalin E."/>
            <person name="Tice H."/>
            <person name="Bruce D."/>
            <person name="Goodwin L."/>
            <person name="Pitluck S."/>
            <person name="Larimer F."/>
            <person name="Land M.L."/>
            <person name="Hauser L."/>
            <person name="Muyzer G."/>
        </authorList>
    </citation>
    <scope>NUCLEOTIDE SEQUENCE [LARGE SCALE GENOMIC DNA]</scope>
    <source>
        <strain evidence="2 3">AHT 1</strain>
    </source>
</reference>
<dbReference type="Proteomes" id="UP000006443">
    <property type="component" value="Unassembled WGS sequence"/>
</dbReference>
<sequence length="133" mass="14956">MVSKTIGTILKMIAVFMLGGLVGYASLQVVTRQPPPDDQLPYVAPQPADPDFYVNMQEAIEDPGGYSEREMMFRGYLGIHNDRIAIFQGTPPDGVLQDITEYEVRDDLRPQLEEGVPFEDIQEMLSLLENYTS</sequence>
<dbReference type="eggNOG" id="ENOG502ZK4B">
    <property type="taxonomic scope" value="Bacteria"/>
</dbReference>
<organism evidence="2 3">
    <name type="scientific">Dethiobacter alkaliphilus AHT 1</name>
    <dbReference type="NCBI Taxonomy" id="555088"/>
    <lineage>
        <taxon>Bacteria</taxon>
        <taxon>Bacillati</taxon>
        <taxon>Bacillota</taxon>
        <taxon>Dethiobacteria</taxon>
        <taxon>Dethiobacterales</taxon>
        <taxon>Dethiobacteraceae</taxon>
        <taxon>Dethiobacter</taxon>
    </lineage>
</organism>
<gene>
    <name evidence="2" type="ORF">DealDRAFT_2998</name>
</gene>
<dbReference type="STRING" id="555088.DealDRAFT_2998"/>
<accession>C0GKI9</accession>
<evidence type="ECO:0000313" key="2">
    <source>
        <dbReference type="EMBL" id="EEG76156.1"/>
    </source>
</evidence>
<dbReference type="Pfam" id="PF08955">
    <property type="entry name" value="BofC_C"/>
    <property type="match status" value="1"/>
</dbReference>
<dbReference type="OrthoDB" id="2082016at2"/>
<proteinExistence type="predicted"/>
<comment type="caution">
    <text evidence="2">The sequence shown here is derived from an EMBL/GenBank/DDBJ whole genome shotgun (WGS) entry which is preliminary data.</text>
</comment>
<dbReference type="AlphaFoldDB" id="C0GKI9"/>
<keyword evidence="3" id="KW-1185">Reference proteome</keyword>
<evidence type="ECO:0000259" key="1">
    <source>
        <dbReference type="Pfam" id="PF08955"/>
    </source>
</evidence>
<dbReference type="InterPro" id="IPR015050">
    <property type="entry name" value="BofC_C"/>
</dbReference>
<feature type="domain" description="Bypass of forespore C C-terminal" evidence="1">
    <location>
        <begin position="74"/>
        <end position="131"/>
    </location>
</feature>
<protein>
    <recommendedName>
        <fullName evidence="1">Bypass of forespore C C-terminal domain-containing protein</fullName>
    </recommendedName>
</protein>
<dbReference type="RefSeq" id="WP_008518954.1">
    <property type="nucleotide sequence ID" value="NZ_ACJM01000024.1"/>
</dbReference>
<dbReference type="EMBL" id="ACJM01000024">
    <property type="protein sequence ID" value="EEG76156.1"/>
    <property type="molecule type" value="Genomic_DNA"/>
</dbReference>